<protein>
    <submittedName>
        <fullName evidence="2">VOC family protein</fullName>
    </submittedName>
</protein>
<dbReference type="EMBL" id="VIJZ01000001">
    <property type="protein sequence ID" value="TQS00848.1"/>
    <property type="molecule type" value="Genomic_DNA"/>
</dbReference>
<dbReference type="Pfam" id="PF06983">
    <property type="entry name" value="3-dmu-9_3-mt"/>
    <property type="match status" value="1"/>
</dbReference>
<dbReference type="Proteomes" id="UP000319219">
    <property type="component" value="Unassembled WGS sequence"/>
</dbReference>
<proteinExistence type="predicted"/>
<evidence type="ECO:0000313" key="2">
    <source>
        <dbReference type="EMBL" id="TQS00848.1"/>
    </source>
</evidence>
<sequence>MSTTLEVAIFLSMNGKAKEAIAFYKKHFNAEERFLVTYQDMAKRDSSIQLTAENKDYISHSVLSIGRTKVMIAEETMNPNEEYTVGNNTSLCIQSADRGEIEQFYHSLITDERVKIIVPLSSNVFSQAYGIIEDPFGIQIQFMFDHRLR</sequence>
<gene>
    <name evidence="2" type="ORF">FKV70_00375</name>
</gene>
<evidence type="ECO:0000313" key="3">
    <source>
        <dbReference type="Proteomes" id="UP000319219"/>
    </source>
</evidence>
<dbReference type="InterPro" id="IPR028973">
    <property type="entry name" value="PhnB-like"/>
</dbReference>
<comment type="caution">
    <text evidence="2">The sequence shown here is derived from an EMBL/GenBank/DDBJ whole genome shotgun (WGS) entry which is preliminary data.</text>
</comment>
<dbReference type="RefSeq" id="WP_063212919.1">
    <property type="nucleotide sequence ID" value="NZ_VIJZ01000001.1"/>
</dbReference>
<reference evidence="2 3" key="1">
    <citation type="submission" date="2019-07" db="EMBL/GenBank/DDBJ databases">
        <title>Paenibacillus ottowii sp. nov. isolated from a fermentation system processing bovine manure.</title>
        <authorList>
            <person name="Velazquez L.F."/>
            <person name="Rajbanshi S."/>
            <person name="Guan S."/>
            <person name="Hinchee M."/>
            <person name="Welsh A."/>
        </authorList>
    </citation>
    <scope>NUCLEOTIDE SEQUENCE [LARGE SCALE GENOMIC DNA]</scope>
    <source>
        <strain evidence="2 3">MS2379</strain>
    </source>
</reference>
<dbReference type="SUPFAM" id="SSF54593">
    <property type="entry name" value="Glyoxalase/Bleomycin resistance protein/Dihydroxybiphenyl dioxygenase"/>
    <property type="match status" value="1"/>
</dbReference>
<feature type="domain" description="PhnB-like" evidence="1">
    <location>
        <begin position="7"/>
        <end position="142"/>
    </location>
</feature>
<dbReference type="PANTHER" id="PTHR33990:SF4">
    <property type="entry name" value="PHNB-LIKE DOMAIN-CONTAINING PROTEIN"/>
    <property type="match status" value="1"/>
</dbReference>
<dbReference type="Gene3D" id="3.10.180.10">
    <property type="entry name" value="2,3-Dihydroxybiphenyl 1,2-Dioxygenase, domain 1"/>
    <property type="match status" value="1"/>
</dbReference>
<organism evidence="2 3">
    <name type="scientific">Paenibacillus ottowii</name>
    <dbReference type="NCBI Taxonomy" id="2315729"/>
    <lineage>
        <taxon>Bacteria</taxon>
        <taxon>Bacillati</taxon>
        <taxon>Bacillota</taxon>
        <taxon>Bacilli</taxon>
        <taxon>Bacillales</taxon>
        <taxon>Paenibacillaceae</taxon>
        <taxon>Paenibacillus</taxon>
    </lineage>
</organism>
<evidence type="ECO:0000259" key="1">
    <source>
        <dbReference type="Pfam" id="PF06983"/>
    </source>
</evidence>
<name>A0ABY3B9D3_9BACL</name>
<keyword evidence="3" id="KW-1185">Reference proteome</keyword>
<dbReference type="PANTHER" id="PTHR33990">
    <property type="entry name" value="PROTEIN YJDN-RELATED"/>
    <property type="match status" value="1"/>
</dbReference>
<accession>A0ABY3B9D3</accession>
<dbReference type="InterPro" id="IPR029068">
    <property type="entry name" value="Glyas_Bleomycin-R_OHBP_Dase"/>
</dbReference>